<accession>A0ABV8UEP2</accession>
<keyword evidence="3" id="KW-1185">Reference proteome</keyword>
<gene>
    <name evidence="2" type="ORF">ACFO5Q_17450</name>
</gene>
<protein>
    <submittedName>
        <fullName evidence="2">Phospholipid-binding protein MlaC</fullName>
    </submittedName>
</protein>
<dbReference type="PANTHER" id="PTHR36573:SF1">
    <property type="entry name" value="INTERMEMBRANE PHOSPHOLIPID TRANSPORT SYSTEM BINDING PROTEIN MLAC"/>
    <property type="match status" value="1"/>
</dbReference>
<organism evidence="2 3">
    <name type="scientific">Kordiimonas lipolytica</name>
    <dbReference type="NCBI Taxonomy" id="1662421"/>
    <lineage>
        <taxon>Bacteria</taxon>
        <taxon>Pseudomonadati</taxon>
        <taxon>Pseudomonadota</taxon>
        <taxon>Alphaproteobacteria</taxon>
        <taxon>Kordiimonadales</taxon>
        <taxon>Kordiimonadaceae</taxon>
        <taxon>Kordiimonas</taxon>
    </lineage>
</organism>
<feature type="signal peptide" evidence="1">
    <location>
        <begin position="1"/>
        <end position="20"/>
    </location>
</feature>
<dbReference type="InterPro" id="IPR008869">
    <property type="entry name" value="MlaC/ttg2D"/>
</dbReference>
<evidence type="ECO:0000256" key="1">
    <source>
        <dbReference type="SAM" id="SignalP"/>
    </source>
</evidence>
<dbReference type="PANTHER" id="PTHR36573">
    <property type="entry name" value="INTERMEMBRANE PHOSPHOLIPID TRANSPORT SYSTEM BINDING PROTEIN MLAC"/>
    <property type="match status" value="1"/>
</dbReference>
<keyword evidence="1" id="KW-0732">Signal</keyword>
<dbReference type="Gene3D" id="3.10.450.710">
    <property type="entry name" value="Tgt2/MlaC"/>
    <property type="match status" value="1"/>
</dbReference>
<feature type="chain" id="PRO_5046673942" evidence="1">
    <location>
        <begin position="21"/>
        <end position="215"/>
    </location>
</feature>
<proteinExistence type="predicted"/>
<dbReference type="Pfam" id="PF05494">
    <property type="entry name" value="MlaC"/>
    <property type="match status" value="1"/>
</dbReference>
<dbReference type="Proteomes" id="UP001595776">
    <property type="component" value="Unassembled WGS sequence"/>
</dbReference>
<dbReference type="RefSeq" id="WP_068144830.1">
    <property type="nucleotide sequence ID" value="NZ_JBHSCR010000035.1"/>
</dbReference>
<dbReference type="EMBL" id="JBHSCR010000035">
    <property type="protein sequence ID" value="MFC4349640.1"/>
    <property type="molecule type" value="Genomic_DNA"/>
</dbReference>
<comment type="caution">
    <text evidence="2">The sequence shown here is derived from an EMBL/GenBank/DDBJ whole genome shotgun (WGS) entry which is preliminary data.</text>
</comment>
<dbReference type="InterPro" id="IPR042245">
    <property type="entry name" value="Tgt2/MlaC_sf"/>
</dbReference>
<name>A0ABV8UEP2_9PROT</name>
<evidence type="ECO:0000313" key="3">
    <source>
        <dbReference type="Proteomes" id="UP001595776"/>
    </source>
</evidence>
<evidence type="ECO:0000313" key="2">
    <source>
        <dbReference type="EMBL" id="MFC4349640.1"/>
    </source>
</evidence>
<reference evidence="3" key="1">
    <citation type="journal article" date="2019" name="Int. J. Syst. Evol. Microbiol.">
        <title>The Global Catalogue of Microorganisms (GCM) 10K type strain sequencing project: providing services to taxonomists for standard genome sequencing and annotation.</title>
        <authorList>
            <consortium name="The Broad Institute Genomics Platform"/>
            <consortium name="The Broad Institute Genome Sequencing Center for Infectious Disease"/>
            <person name="Wu L."/>
            <person name="Ma J."/>
        </authorList>
    </citation>
    <scope>NUCLEOTIDE SEQUENCE [LARGE SCALE GENOMIC DNA]</scope>
    <source>
        <strain evidence="3">CGMCC 1.15304</strain>
    </source>
</reference>
<sequence length="215" mass="24043">MKRLLATLSLLLVIVAPTYAQDDRAVDDARGAIDFIQRISDETIAVWSDAKMTEVERYNAFRAIFEEATDIELLARGMLGRHYRTASSAQRDAYMTAMGDYIISEFDKRMAQIGFKTLVVTGTKAASGKHGHLFVRTEVEREEGEPILADWRVRKKDGRFQIVNLEFEGINLMITNRDVFASKVKDEGMDGLIDWLKAQNTAPEATSGGQSASSE</sequence>